<dbReference type="InterPro" id="IPR027417">
    <property type="entry name" value="P-loop_NTPase"/>
</dbReference>
<evidence type="ECO:0000313" key="4">
    <source>
        <dbReference type="EMBL" id="KAJ3553460.1"/>
    </source>
</evidence>
<dbReference type="PROSITE" id="PS50837">
    <property type="entry name" value="NACHT"/>
    <property type="match status" value="1"/>
</dbReference>
<dbReference type="Proteomes" id="UP001213000">
    <property type="component" value="Unassembled WGS sequence"/>
</dbReference>
<evidence type="ECO:0000313" key="5">
    <source>
        <dbReference type="Proteomes" id="UP001213000"/>
    </source>
</evidence>
<evidence type="ECO:0000259" key="3">
    <source>
        <dbReference type="PROSITE" id="PS50837"/>
    </source>
</evidence>
<proteinExistence type="predicted"/>
<dbReference type="InterPro" id="IPR056884">
    <property type="entry name" value="NPHP3-like_N"/>
</dbReference>
<dbReference type="Pfam" id="PF24883">
    <property type="entry name" value="NPHP3_N"/>
    <property type="match status" value="2"/>
</dbReference>
<dbReference type="EMBL" id="JANIEX010001911">
    <property type="protein sequence ID" value="KAJ3553460.1"/>
    <property type="molecule type" value="Genomic_DNA"/>
</dbReference>
<dbReference type="PANTHER" id="PTHR10039:SF14">
    <property type="entry name" value="NACHT DOMAIN-CONTAINING PROTEIN"/>
    <property type="match status" value="1"/>
</dbReference>
<keyword evidence="1" id="KW-0677">Repeat</keyword>
<reference evidence="4" key="1">
    <citation type="submission" date="2022-07" db="EMBL/GenBank/DDBJ databases">
        <title>Genome Sequence of Leucocoprinus birnbaumii.</title>
        <authorList>
            <person name="Buettner E."/>
        </authorList>
    </citation>
    <scope>NUCLEOTIDE SEQUENCE</scope>
    <source>
        <strain evidence="4">VT141</strain>
    </source>
</reference>
<feature type="compositionally biased region" description="Polar residues" evidence="2">
    <location>
        <begin position="1"/>
        <end position="20"/>
    </location>
</feature>
<comment type="caution">
    <text evidence="4">The sequence shown here is derived from an EMBL/GenBank/DDBJ whole genome shotgun (WGS) entry which is preliminary data.</text>
</comment>
<evidence type="ECO:0000256" key="1">
    <source>
        <dbReference type="ARBA" id="ARBA00022737"/>
    </source>
</evidence>
<feature type="region of interest" description="Disordered" evidence="2">
    <location>
        <begin position="796"/>
        <end position="878"/>
    </location>
</feature>
<accession>A0AAD5VEA0</accession>
<dbReference type="PANTHER" id="PTHR10039">
    <property type="entry name" value="AMELOGENIN"/>
    <property type="match status" value="1"/>
</dbReference>
<dbReference type="AlphaFoldDB" id="A0AAD5VEA0"/>
<sequence>MDPSFHSASSSPPDAQSITRGSRFRDSQSRSPLPPPSTAEVQSFPAQPDLEDTPRGCKRKSNSINAEDSIPRQRLRHTTQRVPSGPMMNGMAPLHRPPPQVGSYTAGGSFHNAHSFQLQNPYFLDNVVQNVYSQLPQTDPSEVFQRLQAHGYIMQGAEYNSAERDPPPRCHPETRTNILRRTTEWTEDPNRDKRLLWIRGSAGVGKSAIVQTLAETLAASESGVQRLGATLFFSRPNGRSNPQQIFPTLACHLAQVDPAYKAYLVELMQSHRPLDKAMSEQFRLLIVEPFVQRKLREGQADLLLAIDGLDECEGDPISDAPASTQLLRERTSDRVQCEIVRLISGFVSKYPNVPLIWVIASRPETHLTAVFSSVDVKNTFREEDIPADSDEACQDVETFLHSEFNKIRESYPYHITETTWPSDSKFLLIAKAALGLFVFAQVVVRFIDDRRVNNPIANLEHVLAALGKLRQSTSRQNPLATLDAIYSAILEKVPEDTLPMTKELLSVIVLTHRCKVTEFPFSKIRGHLNLAQPTCLTALHHLHSVIKIPRSKNLDGTRPHFYHNSFREYLDNKSRSNDYYAGREVFLERALEHSLPRIFCKVPLGIDTIPEDTYRWIKDDSYGMLRHILTTISPTGVSGIKFLDESHDDTLSDKQCKMIFDNLNFSEMARTNDLSCLNSLRLWDKEGFPIEELKRRDVLSITTIASLGLRSSIISEQSSVTQLLSTCVLHVGTPAVDSDSWIGDRKIRVRKAFASLITEAPETEVFLWGKKGGEKCAVIREPSVAPFSLKAISGAASNIQGPQPEKLEVQPDKGRSSTVSNSPAGQRIRKKRQQKNSEITGQKRKRPKTSAQLGSAGRSVSMREISEGTPCKGNSSGRRDLVIPETIKKQAVIPGMEEFIMQDALLNSPERDPYPRCHPGTRTDILERIIAWIEDSERKQPLLWLHGPPSVGKSAIMQTLVETLLIESQRHGAALFLSELAGHVKAHQIFPTIAHQLANTDPAYNTYLARFIKSLKSPLRAASLADQFRGLFVEPLKRGKLRFRRVFIFIDGLDRYVMGGSGGFDYQTLTAFLIRDLAREFPSGPFSWIIASRPERFLEEIFLQYPWLCCERQIDPDSKTLCHDIEIFLRAELSGIRTDSPHPVMETRWPSNDHLQQLAKATSGRISLARILLKFIGDPHVANPTS</sequence>
<dbReference type="Gene3D" id="3.40.50.300">
    <property type="entry name" value="P-loop containing nucleotide triphosphate hydrolases"/>
    <property type="match status" value="2"/>
</dbReference>
<name>A0AAD5VEA0_9AGAR</name>
<evidence type="ECO:0000256" key="2">
    <source>
        <dbReference type="SAM" id="MobiDB-lite"/>
    </source>
</evidence>
<feature type="domain" description="NACHT" evidence="3">
    <location>
        <begin position="194"/>
        <end position="311"/>
    </location>
</feature>
<feature type="compositionally biased region" description="Basic and acidic residues" evidence="2">
    <location>
        <begin position="805"/>
        <end position="815"/>
    </location>
</feature>
<dbReference type="InterPro" id="IPR007111">
    <property type="entry name" value="NACHT_NTPase"/>
</dbReference>
<keyword evidence="5" id="KW-1185">Reference proteome</keyword>
<gene>
    <name evidence="4" type="ORF">NP233_g12637</name>
</gene>
<organism evidence="4 5">
    <name type="scientific">Leucocoprinus birnbaumii</name>
    <dbReference type="NCBI Taxonomy" id="56174"/>
    <lineage>
        <taxon>Eukaryota</taxon>
        <taxon>Fungi</taxon>
        <taxon>Dikarya</taxon>
        <taxon>Basidiomycota</taxon>
        <taxon>Agaricomycotina</taxon>
        <taxon>Agaricomycetes</taxon>
        <taxon>Agaricomycetidae</taxon>
        <taxon>Agaricales</taxon>
        <taxon>Agaricineae</taxon>
        <taxon>Agaricaceae</taxon>
        <taxon>Leucocoprinus</taxon>
    </lineage>
</organism>
<protein>
    <recommendedName>
        <fullName evidence="3">NACHT domain-containing protein</fullName>
    </recommendedName>
</protein>
<dbReference type="SUPFAM" id="SSF52540">
    <property type="entry name" value="P-loop containing nucleoside triphosphate hydrolases"/>
    <property type="match status" value="2"/>
</dbReference>
<feature type="region of interest" description="Disordered" evidence="2">
    <location>
        <begin position="1"/>
        <end position="86"/>
    </location>
</feature>